<name>V4B0V4_LOTGI</name>
<feature type="region of interest" description="Disordered" evidence="2">
    <location>
        <begin position="1142"/>
        <end position="1169"/>
    </location>
</feature>
<dbReference type="Proteomes" id="UP000030746">
    <property type="component" value="Unassembled WGS sequence"/>
</dbReference>
<feature type="region of interest" description="Disordered" evidence="2">
    <location>
        <begin position="1306"/>
        <end position="1334"/>
    </location>
</feature>
<feature type="compositionally biased region" description="Low complexity" evidence="2">
    <location>
        <begin position="131"/>
        <end position="143"/>
    </location>
</feature>
<feature type="compositionally biased region" description="Polar residues" evidence="2">
    <location>
        <begin position="980"/>
        <end position="994"/>
    </location>
</feature>
<feature type="coiled-coil region" evidence="1">
    <location>
        <begin position="1409"/>
        <end position="1450"/>
    </location>
</feature>
<dbReference type="SUPFAM" id="SSF50156">
    <property type="entry name" value="PDZ domain-like"/>
    <property type="match status" value="1"/>
</dbReference>
<dbReference type="KEGG" id="lgi:LOTGIDRAFT_173460"/>
<feature type="region of interest" description="Disordered" evidence="2">
    <location>
        <begin position="406"/>
        <end position="471"/>
    </location>
</feature>
<feature type="compositionally biased region" description="Basic and acidic residues" evidence="2">
    <location>
        <begin position="843"/>
        <end position="852"/>
    </location>
</feature>
<reference evidence="4 5" key="1">
    <citation type="journal article" date="2013" name="Nature">
        <title>Insights into bilaterian evolution from three spiralian genomes.</title>
        <authorList>
            <person name="Simakov O."/>
            <person name="Marletaz F."/>
            <person name="Cho S.J."/>
            <person name="Edsinger-Gonzales E."/>
            <person name="Havlak P."/>
            <person name="Hellsten U."/>
            <person name="Kuo D.H."/>
            <person name="Larsson T."/>
            <person name="Lv J."/>
            <person name="Arendt D."/>
            <person name="Savage R."/>
            <person name="Osoegawa K."/>
            <person name="de Jong P."/>
            <person name="Grimwood J."/>
            <person name="Chapman J.A."/>
            <person name="Shapiro H."/>
            <person name="Aerts A."/>
            <person name="Otillar R.P."/>
            <person name="Terry A.Y."/>
            <person name="Boore J.L."/>
            <person name="Grigoriev I.V."/>
            <person name="Lindberg D.R."/>
            <person name="Seaver E.C."/>
            <person name="Weisblat D.A."/>
            <person name="Putnam N.H."/>
            <person name="Rokhsar D.S."/>
        </authorList>
    </citation>
    <scope>NUCLEOTIDE SEQUENCE [LARGE SCALE GENOMIC DNA]</scope>
</reference>
<keyword evidence="1" id="KW-0175">Coiled coil</keyword>
<evidence type="ECO:0000313" key="4">
    <source>
        <dbReference type="EMBL" id="ESO99856.1"/>
    </source>
</evidence>
<dbReference type="STRING" id="225164.V4B0V4"/>
<accession>V4B0V4</accession>
<evidence type="ECO:0000256" key="1">
    <source>
        <dbReference type="SAM" id="Coils"/>
    </source>
</evidence>
<dbReference type="EMBL" id="KB200870">
    <property type="protein sequence ID" value="ESO99856.1"/>
    <property type="molecule type" value="Genomic_DNA"/>
</dbReference>
<feature type="compositionally biased region" description="Basic and acidic residues" evidence="2">
    <location>
        <begin position="54"/>
        <end position="64"/>
    </location>
</feature>
<feature type="compositionally biased region" description="Polar residues" evidence="2">
    <location>
        <begin position="455"/>
        <end position="471"/>
    </location>
</feature>
<dbReference type="RefSeq" id="XP_009049440.1">
    <property type="nucleotide sequence ID" value="XM_009051192.1"/>
</dbReference>
<dbReference type="CTD" id="20242383"/>
<feature type="compositionally biased region" description="Polar residues" evidence="2">
    <location>
        <begin position="774"/>
        <end position="785"/>
    </location>
</feature>
<evidence type="ECO:0000313" key="5">
    <source>
        <dbReference type="Proteomes" id="UP000030746"/>
    </source>
</evidence>
<feature type="compositionally biased region" description="Basic and acidic residues" evidence="2">
    <location>
        <begin position="1153"/>
        <end position="1162"/>
    </location>
</feature>
<feature type="compositionally biased region" description="Low complexity" evidence="2">
    <location>
        <begin position="39"/>
        <end position="50"/>
    </location>
</feature>
<proteinExistence type="predicted"/>
<dbReference type="GeneID" id="20242383"/>
<feature type="compositionally biased region" description="Polar residues" evidence="2">
    <location>
        <begin position="105"/>
        <end position="116"/>
    </location>
</feature>
<dbReference type="Gene3D" id="2.30.42.10">
    <property type="match status" value="1"/>
</dbReference>
<feature type="compositionally biased region" description="Basic and acidic residues" evidence="2">
    <location>
        <begin position="415"/>
        <end position="426"/>
    </location>
</feature>
<dbReference type="OrthoDB" id="6093997at2759"/>
<feature type="compositionally biased region" description="Basic and acidic residues" evidence="2">
    <location>
        <begin position="236"/>
        <end position="251"/>
    </location>
</feature>
<dbReference type="PROSITE" id="PS50106">
    <property type="entry name" value="PDZ"/>
    <property type="match status" value="1"/>
</dbReference>
<sequence>MSHWSVPKIGDIAPIKLNNFDKRLETDGDKHKMTFGLGKKTQSQKQTSKSLVTPKRDSKYSPELERVFDRQKILIDKTENYCNQSFDQLFDQHGVLVDGGDRQQDSSVSENSQRVTKSPENKSSELNKTCQESSQRQQGSRRAQNSKEKKVLGSSGSIDPNRHLEKDDIKTGPVLCETSCRISLDAQIGKQEVWKTDINIVSPNKQIQRSQSARIPAMDKFKKDRQRTLINQSDGLSERNGLDETESKGDYSPRPGGNNLRNRVLQNNFCRQSAMDLSVNATSRHSINNVRHSYSSDRYFKALDEPDSFTYFTKVKSSVDELRRQKKLKDSICSQSLDISKDRSEVLIKHTDRVSNFKDRTSKVNSSLDNLRRSGLLEDFYCRRSMDSFCRQSLDTNTDRQDVLIENTSDSPPLDSDHTHICKNESENNTLYTRPEMEESNEAWRKQENFDYPSMSPSSQTPRPVTTKCDNFSSRSCRQGKLEYVNDDVIIEFSDSGEPPDSCKDVDIQQYDTPRYVIDSSRHVVDTSRHVVDPSSCEPDTSRYLIDTGSRYNEYTSRHEINSGGPEPDANSHHIDTCRNNTDTPRQFIDIIGAESEAHRQIIDTARQEESTDIPVSQDIDQYDRQMSVNNNDIEKVQFCLDVIQQCAGQVQAFLADTDNVLSSLDSCQVDEKCLMLIKRPKHSAKQMLKAHSWANLSVSDTHLNLPLDGGGFTTNTTSTSKYPKFKWRRKADQQSVMSENDIIQDIRDGFNKENIRRYNNRPSPRAVVPPMVNGTQSLDRQSASRPDLNPSKASEINNNKFTNNRDVYMYHSCLDISTMPTVHETEAEASARLQDNQAYRGPDVKPTEEVDVSRAQSLGDLTQGQSLALSVAPERKAGSMMNLSNVPPPRAKRRNRAPNNHERYNTLEVFQEIPEHYSQKMNLSSSSDYSYSASKYIEDIPGEISPSKQKRSLPHVPTVEANERIKRFTEMMKARMAGQSRNSYRTQSENSYYSDKGRNMSYTADTPSDNEVSELLHPISPIKCSPRNTKCNNTLQRKTLDSGKSNSYNERHIANSQAHQNAYIQTPLSPGDRSHDSGQITLLSHCSTVDSGYTTNNDCEYEYGLSNGNIPPRLPPNLTNSYPTYSSPKKSYNDYAMVKSPNHRKPVINGNYRKESHEKTKPTTAPKPVRIETLPNQHRPNDLKNYPHQRRSWDPAMPLENNNHLNQHHSLVINGYSHPETEINGNNIKDGYTSSTLPGRWKYPNSPDHIKTSPTLASPISKYPTMFQLAQSYNFFPAKVSLPSVTLLLESVEFKDALIELPEGCSSDSSSSLPQGRHTKLGGPGSAFRPVRPASITPPVGHMVAICKLTEDIRRACIMGELKEGDILIEINGQPLLGADVRIVKKNLELCQGDVTLTVARAKLPIQSVNEQNSYDTLSNKLTELEKQMNKLKVEMKNKDSKIKQLTAMIPPQRNSSPISDVGIPNFDNIVISDDEFIV</sequence>
<protein>
    <recommendedName>
        <fullName evidence="3">PDZ domain-containing protein</fullName>
    </recommendedName>
</protein>
<feature type="region of interest" description="Disordered" evidence="2">
    <location>
        <begin position="977"/>
        <end position="1000"/>
    </location>
</feature>
<evidence type="ECO:0000259" key="3">
    <source>
        <dbReference type="PROSITE" id="PS50106"/>
    </source>
</evidence>
<gene>
    <name evidence="4" type="ORF">LOTGIDRAFT_173460</name>
</gene>
<organism evidence="4 5">
    <name type="scientific">Lottia gigantea</name>
    <name type="common">Giant owl limpet</name>
    <dbReference type="NCBI Taxonomy" id="225164"/>
    <lineage>
        <taxon>Eukaryota</taxon>
        <taxon>Metazoa</taxon>
        <taxon>Spiralia</taxon>
        <taxon>Lophotrochozoa</taxon>
        <taxon>Mollusca</taxon>
        <taxon>Gastropoda</taxon>
        <taxon>Patellogastropoda</taxon>
        <taxon>Lottioidea</taxon>
        <taxon>Lottiidae</taxon>
        <taxon>Lottia</taxon>
    </lineage>
</organism>
<dbReference type="InterPro" id="IPR001478">
    <property type="entry name" value="PDZ"/>
</dbReference>
<evidence type="ECO:0000256" key="2">
    <source>
        <dbReference type="SAM" id="MobiDB-lite"/>
    </source>
</evidence>
<feature type="region of interest" description="Disordered" evidence="2">
    <location>
        <begin position="220"/>
        <end position="261"/>
    </location>
</feature>
<dbReference type="InterPro" id="IPR036034">
    <property type="entry name" value="PDZ_sf"/>
</dbReference>
<keyword evidence="5" id="KW-1185">Reference proteome</keyword>
<feature type="region of interest" description="Disordered" evidence="2">
    <location>
        <begin position="756"/>
        <end position="800"/>
    </location>
</feature>
<feature type="region of interest" description="Disordered" evidence="2">
    <location>
        <begin position="828"/>
        <end position="852"/>
    </location>
</feature>
<feature type="region of interest" description="Disordered" evidence="2">
    <location>
        <begin position="28"/>
        <end position="64"/>
    </location>
</feature>
<feature type="region of interest" description="Disordered" evidence="2">
    <location>
        <begin position="97"/>
        <end position="166"/>
    </location>
</feature>
<dbReference type="HOGENOM" id="CLU_249700_0_0_1"/>
<feature type="domain" description="PDZ" evidence="3">
    <location>
        <begin position="1361"/>
        <end position="1404"/>
    </location>
</feature>